<evidence type="ECO:0000313" key="1">
    <source>
        <dbReference type="EMBL" id="ACO51913.1"/>
    </source>
</evidence>
<protein>
    <submittedName>
        <fullName evidence="1">Transposable element Tcb1 transposase</fullName>
    </submittedName>
</protein>
<sequence>MQYVIKKILEEHLHSSARNLRMGRTWTFQHDNDPKHKAKSTCHWLQQNKVKVMSGHLSLLTSISLSHSGEISNVQFM</sequence>
<dbReference type="InterPro" id="IPR036397">
    <property type="entry name" value="RNaseH_sf"/>
</dbReference>
<proteinExistence type="evidence at transcript level"/>
<name>C1C4K3_AQUCT</name>
<gene>
    <name evidence="1" type="primary">TCB1</name>
</gene>
<organism evidence="1">
    <name type="scientific">Aquarana catesbeiana</name>
    <name type="common">American bullfrog</name>
    <name type="synonym">Rana catesbeiana</name>
    <dbReference type="NCBI Taxonomy" id="8400"/>
    <lineage>
        <taxon>Eukaryota</taxon>
        <taxon>Metazoa</taxon>
        <taxon>Chordata</taxon>
        <taxon>Craniata</taxon>
        <taxon>Vertebrata</taxon>
        <taxon>Euteleostomi</taxon>
        <taxon>Amphibia</taxon>
        <taxon>Batrachia</taxon>
        <taxon>Anura</taxon>
        <taxon>Neobatrachia</taxon>
        <taxon>Ranoidea</taxon>
        <taxon>Ranidae</taxon>
        <taxon>Aquarana</taxon>
    </lineage>
</organism>
<dbReference type="GO" id="GO:0003676">
    <property type="term" value="F:nucleic acid binding"/>
    <property type="evidence" value="ECO:0007669"/>
    <property type="project" value="InterPro"/>
</dbReference>
<dbReference type="Gene3D" id="3.30.420.10">
    <property type="entry name" value="Ribonuclease H-like superfamily/Ribonuclease H"/>
    <property type="match status" value="1"/>
</dbReference>
<reference evidence="1" key="1">
    <citation type="submission" date="2009-04" db="EMBL/GenBank/DDBJ databases">
        <title>Rana catesbeiana ESTs and full-length cDNAs.</title>
        <authorList>
            <person name="Helbing C.C."/>
            <person name="Veldhoen N."/>
            <person name="Leong J."/>
            <person name="Koop B.F."/>
        </authorList>
    </citation>
    <scope>NUCLEOTIDE SEQUENCE</scope>
    <source>
        <tissue evidence="1">Mixed tissue</tissue>
    </source>
</reference>
<dbReference type="AlphaFoldDB" id="C1C4K3"/>
<accession>C1C4K3</accession>
<dbReference type="EMBL" id="BT081782">
    <property type="protein sequence ID" value="ACO51913.1"/>
    <property type="molecule type" value="mRNA"/>
</dbReference>